<dbReference type="Gene3D" id="3.20.20.80">
    <property type="entry name" value="Glycosidases"/>
    <property type="match status" value="1"/>
</dbReference>
<dbReference type="InterPro" id="IPR017853">
    <property type="entry name" value="GH"/>
</dbReference>
<dbReference type="EMBL" id="JAAIKC010000008">
    <property type="protein sequence ID" value="NEW08231.1"/>
    <property type="molecule type" value="Genomic_DNA"/>
</dbReference>
<dbReference type="RefSeq" id="WP_163950643.1">
    <property type="nucleotide sequence ID" value="NZ_JAAIKC010000008.1"/>
</dbReference>
<feature type="domain" description="Rv2525c-like glycoside hydrolase-like" evidence="1">
    <location>
        <begin position="20"/>
        <end position="187"/>
    </location>
</feature>
<dbReference type="InterPro" id="IPR015020">
    <property type="entry name" value="Rv2525c-like_Glyco_Hydro-like"/>
</dbReference>
<comment type="caution">
    <text evidence="2">The sequence shown here is derived from an EMBL/GenBank/DDBJ whole genome shotgun (WGS) entry which is preliminary data.</text>
</comment>
<sequence>MAKGFDCATALTSSTIQPFATQGFKFVGRYLADAGSWKRLSPNEVKIISAAGLYIVSFFERSSDRVKEGALAGTEDGKLALQYAKEVGQIAGSAIYAAVDYDAPSRDFNAIEAYMRAFDKEIDGYELGIYGSYSVVKAMYERGVATKLMQTYAWSRGQKFAPIGIYQYQNDIIVNQIGIDLDESNGDAGGWKLGMAVAKNGFSLDDRVTDYILDVLGDYWKHMEGNKDVQEYTHQVSNSLRRAVGRPEE</sequence>
<dbReference type="AlphaFoldDB" id="A0A6G4A335"/>
<name>A0A6G4A335_9BACL</name>
<gene>
    <name evidence="2" type="ORF">GK047_19710</name>
</gene>
<proteinExistence type="predicted"/>
<evidence type="ECO:0000259" key="1">
    <source>
        <dbReference type="Pfam" id="PF08924"/>
    </source>
</evidence>
<dbReference type="SUPFAM" id="SSF51445">
    <property type="entry name" value="(Trans)glycosidases"/>
    <property type="match status" value="1"/>
</dbReference>
<protein>
    <submittedName>
        <fullName evidence="2">DUF1906 domain-containing protein</fullName>
    </submittedName>
</protein>
<reference evidence="2" key="1">
    <citation type="submission" date="2020-02" db="EMBL/GenBank/DDBJ databases">
        <authorList>
            <person name="Shen X.-R."/>
            <person name="Zhang Y.-X."/>
        </authorList>
    </citation>
    <scope>NUCLEOTIDE SEQUENCE</scope>
    <source>
        <strain evidence="2">SYP-B3998</strain>
    </source>
</reference>
<accession>A0A6G4A335</accession>
<dbReference type="Pfam" id="PF08924">
    <property type="entry name" value="Rv2525c_GlyHyd-like"/>
    <property type="match status" value="1"/>
</dbReference>
<organism evidence="2">
    <name type="scientific">Paenibacillus sp. SYP-B3998</name>
    <dbReference type="NCBI Taxonomy" id="2678564"/>
    <lineage>
        <taxon>Bacteria</taxon>
        <taxon>Bacillati</taxon>
        <taxon>Bacillota</taxon>
        <taxon>Bacilli</taxon>
        <taxon>Bacillales</taxon>
        <taxon>Paenibacillaceae</taxon>
        <taxon>Paenibacillus</taxon>
    </lineage>
</organism>
<evidence type="ECO:0000313" key="2">
    <source>
        <dbReference type="EMBL" id="NEW08231.1"/>
    </source>
</evidence>